<name>A0A6A6WJ84_9PEZI</name>
<dbReference type="InterPro" id="IPR010286">
    <property type="entry name" value="METTL16/RlmF"/>
</dbReference>
<sequence length="518" mass="58766">MASSEASDNIHLVVTAPNKTRTEKLASEDLPLDQTIMDTTEPLTETMASEVPSMESLAFNTSQMDIDPRYIYTNDFEALAKADGEFEEMMSANERRRIDFTNPVQLRQVTRSLLKADFKLELDLPPDRLCPPVMVRYVFAYVALHDSALAVFRIELANFPSWSYEYVRWIQQLLDSTDQSLSGVYDRSRPVKGLDIGVGASNIYSLLALRSRPSWYMYGTDIDETSLEWAKKNTEINSLTPKTRLILTKRADALIPLRDLGTLSLDFVMCNPPFFDSFEQREESASGEYKDSASKSACSGSDCEMITPGGDFGFVCDILELSLKLRTKVQWYSSMFGFRESMEKVAAKLKPLGITNYAVATLRTTGKTRRWCLAWSFHDLRPADDVVRHEIDAFPHIPFPTAFKIRIEDNRIHTTKTKVSVMMTELDVQWTWKTFVPVTGVGLSHGNVWSRFYRREKKRRAAAGISTTPVPSSPEEAEFAFKITVERDGVVVAWLKGNDQTLYESFCGVIKRGLVEQR</sequence>
<dbReference type="CDD" id="cd02440">
    <property type="entry name" value="AdoMet_MTases"/>
    <property type="match status" value="1"/>
</dbReference>
<evidence type="ECO:0000313" key="3">
    <source>
        <dbReference type="EMBL" id="KAF2762216.1"/>
    </source>
</evidence>
<dbReference type="PANTHER" id="PTHR13393:SF0">
    <property type="entry name" value="RNA N6-ADENOSINE-METHYLTRANSFERASE METTL16"/>
    <property type="match status" value="1"/>
</dbReference>
<dbReference type="SUPFAM" id="SSF53335">
    <property type="entry name" value="S-adenosyl-L-methionine-dependent methyltransferases"/>
    <property type="match status" value="1"/>
</dbReference>
<dbReference type="GO" id="GO:0008168">
    <property type="term" value="F:methyltransferase activity"/>
    <property type="evidence" value="ECO:0007669"/>
    <property type="project" value="UniProtKB-KW"/>
</dbReference>
<dbReference type="PANTHER" id="PTHR13393">
    <property type="entry name" value="SAM-DEPENDENT METHYLTRANSFERASE"/>
    <property type="match status" value="1"/>
</dbReference>
<dbReference type="Proteomes" id="UP000799437">
    <property type="component" value="Unassembled WGS sequence"/>
</dbReference>
<dbReference type="GO" id="GO:0005634">
    <property type="term" value="C:nucleus"/>
    <property type="evidence" value="ECO:0007669"/>
    <property type="project" value="TreeGrafter"/>
</dbReference>
<keyword evidence="2" id="KW-0808">Transferase</keyword>
<evidence type="ECO:0000313" key="4">
    <source>
        <dbReference type="Proteomes" id="UP000799437"/>
    </source>
</evidence>
<accession>A0A6A6WJ84</accession>
<evidence type="ECO:0008006" key="5">
    <source>
        <dbReference type="Google" id="ProtNLM"/>
    </source>
</evidence>
<dbReference type="GeneID" id="54480798"/>
<dbReference type="InterPro" id="IPR029063">
    <property type="entry name" value="SAM-dependent_MTases_sf"/>
</dbReference>
<dbReference type="AlphaFoldDB" id="A0A6A6WJ84"/>
<evidence type="ECO:0000256" key="1">
    <source>
        <dbReference type="ARBA" id="ARBA00022603"/>
    </source>
</evidence>
<dbReference type="Pfam" id="PF05971">
    <property type="entry name" value="Methyltransf_10"/>
    <property type="match status" value="2"/>
</dbReference>
<organism evidence="3 4">
    <name type="scientific">Pseudovirgaria hyperparasitica</name>
    <dbReference type="NCBI Taxonomy" id="470096"/>
    <lineage>
        <taxon>Eukaryota</taxon>
        <taxon>Fungi</taxon>
        <taxon>Dikarya</taxon>
        <taxon>Ascomycota</taxon>
        <taxon>Pezizomycotina</taxon>
        <taxon>Dothideomycetes</taxon>
        <taxon>Dothideomycetes incertae sedis</taxon>
        <taxon>Acrospermales</taxon>
        <taxon>Acrospermaceae</taxon>
        <taxon>Pseudovirgaria</taxon>
    </lineage>
</organism>
<keyword evidence="4" id="KW-1185">Reference proteome</keyword>
<evidence type="ECO:0000256" key="2">
    <source>
        <dbReference type="ARBA" id="ARBA00022679"/>
    </source>
</evidence>
<keyword evidence="1" id="KW-0489">Methyltransferase</keyword>
<dbReference type="EMBL" id="ML996566">
    <property type="protein sequence ID" value="KAF2762216.1"/>
    <property type="molecule type" value="Genomic_DNA"/>
</dbReference>
<dbReference type="GO" id="GO:0070475">
    <property type="term" value="P:rRNA base methylation"/>
    <property type="evidence" value="ECO:0007669"/>
    <property type="project" value="TreeGrafter"/>
</dbReference>
<reference evidence="3" key="1">
    <citation type="journal article" date="2020" name="Stud. Mycol.">
        <title>101 Dothideomycetes genomes: a test case for predicting lifestyles and emergence of pathogens.</title>
        <authorList>
            <person name="Haridas S."/>
            <person name="Albert R."/>
            <person name="Binder M."/>
            <person name="Bloem J."/>
            <person name="Labutti K."/>
            <person name="Salamov A."/>
            <person name="Andreopoulos B."/>
            <person name="Baker S."/>
            <person name="Barry K."/>
            <person name="Bills G."/>
            <person name="Bluhm B."/>
            <person name="Cannon C."/>
            <person name="Castanera R."/>
            <person name="Culley D."/>
            <person name="Daum C."/>
            <person name="Ezra D."/>
            <person name="Gonzalez J."/>
            <person name="Henrissat B."/>
            <person name="Kuo A."/>
            <person name="Liang C."/>
            <person name="Lipzen A."/>
            <person name="Lutzoni F."/>
            <person name="Magnuson J."/>
            <person name="Mondo S."/>
            <person name="Nolan M."/>
            <person name="Ohm R."/>
            <person name="Pangilinan J."/>
            <person name="Park H.-J."/>
            <person name="Ramirez L."/>
            <person name="Alfaro M."/>
            <person name="Sun H."/>
            <person name="Tritt A."/>
            <person name="Yoshinaga Y."/>
            <person name="Zwiers L.-H."/>
            <person name="Turgeon B."/>
            <person name="Goodwin S."/>
            <person name="Spatafora J."/>
            <person name="Crous P."/>
            <person name="Grigoriev I."/>
        </authorList>
    </citation>
    <scope>NUCLEOTIDE SEQUENCE</scope>
    <source>
        <strain evidence="3">CBS 121739</strain>
    </source>
</reference>
<protein>
    <recommendedName>
        <fullName evidence="5">U6 small nuclear RNA (adenine-(43)-N(6))-methyltransferase</fullName>
    </recommendedName>
</protein>
<dbReference type="RefSeq" id="XP_033604667.1">
    <property type="nucleotide sequence ID" value="XM_033739744.1"/>
</dbReference>
<proteinExistence type="predicted"/>
<gene>
    <name evidence="3" type="ORF">EJ05DRAFT_200924</name>
</gene>
<dbReference type="OrthoDB" id="514248at2759"/>
<dbReference type="Gene3D" id="3.40.50.150">
    <property type="entry name" value="Vaccinia Virus protein VP39"/>
    <property type="match status" value="1"/>
</dbReference>